<dbReference type="PROSITE" id="PS00018">
    <property type="entry name" value="EF_HAND_1"/>
    <property type="match status" value="1"/>
</dbReference>
<dbReference type="InterPro" id="IPR002105">
    <property type="entry name" value="Dockerin_1_rpt"/>
</dbReference>
<accession>A0ABV1F9Y3</accession>
<dbReference type="PROSITE" id="PS50911">
    <property type="entry name" value="CHAP"/>
    <property type="match status" value="1"/>
</dbReference>
<dbReference type="CDD" id="cd00161">
    <property type="entry name" value="beta-trefoil_Ricin-like"/>
    <property type="match status" value="1"/>
</dbReference>
<dbReference type="PROSITE" id="PS51766">
    <property type="entry name" value="DOCKERIN"/>
    <property type="match status" value="2"/>
</dbReference>
<dbReference type="InterPro" id="IPR018247">
    <property type="entry name" value="EF_Hand_1_Ca_BS"/>
</dbReference>
<dbReference type="Proteomes" id="UP001490816">
    <property type="component" value="Unassembled WGS sequence"/>
</dbReference>
<dbReference type="InterPro" id="IPR035992">
    <property type="entry name" value="Ricin_B-like_lectins"/>
</dbReference>
<name>A0ABV1F9Y3_9FIRM</name>
<comment type="caution">
    <text evidence="4">The sequence shown here is derived from an EMBL/GenBank/DDBJ whole genome shotgun (WGS) entry which is preliminary data.</text>
</comment>
<reference evidence="4 5" key="1">
    <citation type="submission" date="2024-03" db="EMBL/GenBank/DDBJ databases">
        <title>Human intestinal bacterial collection.</title>
        <authorList>
            <person name="Pauvert C."/>
            <person name="Hitch T.C.A."/>
            <person name="Clavel T."/>
        </authorList>
    </citation>
    <scope>NUCLEOTIDE SEQUENCE [LARGE SCALE GENOMIC DNA]</scope>
    <source>
        <strain evidence="4 5">CLA-JM-H38</strain>
    </source>
</reference>
<dbReference type="PROSITE" id="PS50231">
    <property type="entry name" value="RICIN_B_LECTIN"/>
    <property type="match status" value="1"/>
</dbReference>
<dbReference type="InterPro" id="IPR000772">
    <property type="entry name" value="Ricin_B_lectin"/>
</dbReference>
<dbReference type="InterPro" id="IPR036439">
    <property type="entry name" value="Dockerin_dom_sf"/>
</dbReference>
<organism evidence="4 5">
    <name type="scientific">Ruminococcoides intestinale</name>
    <dbReference type="NCBI Taxonomy" id="3133162"/>
    <lineage>
        <taxon>Bacteria</taxon>
        <taxon>Bacillati</taxon>
        <taxon>Bacillota</taxon>
        <taxon>Clostridia</taxon>
        <taxon>Eubacteriales</taxon>
        <taxon>Oscillospiraceae</taxon>
        <taxon>Ruminococcoides</taxon>
    </lineage>
</organism>
<feature type="domain" description="Dockerin" evidence="3">
    <location>
        <begin position="576"/>
        <end position="640"/>
    </location>
</feature>
<feature type="domain" description="Dockerin" evidence="3">
    <location>
        <begin position="649"/>
        <end position="713"/>
    </location>
</feature>
<protein>
    <submittedName>
        <fullName evidence="4">Dockerin type I domain-containing protein</fullName>
    </submittedName>
</protein>
<evidence type="ECO:0000259" key="2">
    <source>
        <dbReference type="PROSITE" id="PS50911"/>
    </source>
</evidence>
<gene>
    <name evidence="4" type="ORF">WMO39_07605</name>
</gene>
<sequence>MKRNLKKIASLFISIAMAFSMLTFSCIQASAMTNQEGADWALARIGQWIDTDGYYGAQCKDFVNAFTQDNFGVTFPGNACDLIYDSLPAGWQRIQNYAEFVPEPGDIAIWGGWNGNPYGHTAIIVSANLYTFDSVDQNWVNSSSNGSKAARVTHNYTNPVFWGVIRPPYQAKVQNVENPWINVNGSVFVAGNSVSFNLGATNATNYTIGIDKDGTRMITQDVGTNPSFTFNEQGNYTAYITAYNSVSYKDSNTVSFRVIKPQNLGTGFYGVIINTESWKPIGVDEYNVELQSEKGISEQVWKFERQNDLSYEIKSAKTGWNLDVYMASSTNGTNIQICPDNDGNAQRWYIISNGKAYTFVPKNALGSAMDLSNNKKEDKTNIQLYTFNASAAQTFSVYKEDDVQLKSPSLTVDPGINGADTVFKWSNVYGESSYNLKVWNNKANDGDAYCSDTFEENILSDKVTLSPGYYEAYIIASNYFETKQSGIVSFTVKPNVLLDINKKSKTLNVSWDEISKANFYEIDVYNADTDKLLLSYHNITDCKYTFDTRPGNYYLMVKSDTNVVSDKKEFVIKNYLSGHVGDINFDGRINKDDVTDLLNGAMGVAIGLDPNVSDINRDGKVNTLDVYQLNAYLNNSSYKNDYIGSEIVLDYEINDVNTDGSIDILDATQVQKYLAKIDSPTYVQNKLADCNGDGVINVRDATYIQKTIVKIPVYNLKNS</sequence>
<keyword evidence="5" id="KW-1185">Reference proteome</keyword>
<dbReference type="SUPFAM" id="SSF49299">
    <property type="entry name" value="PKD domain"/>
    <property type="match status" value="1"/>
</dbReference>
<dbReference type="SUPFAM" id="SSF54001">
    <property type="entry name" value="Cysteine proteinases"/>
    <property type="match status" value="1"/>
</dbReference>
<dbReference type="InterPro" id="IPR035986">
    <property type="entry name" value="PKD_dom_sf"/>
</dbReference>
<evidence type="ECO:0000313" key="4">
    <source>
        <dbReference type="EMBL" id="MEQ2470190.1"/>
    </source>
</evidence>
<dbReference type="InterPro" id="IPR016134">
    <property type="entry name" value="Dockerin_dom"/>
</dbReference>
<dbReference type="PROSITE" id="PS51257">
    <property type="entry name" value="PROKAR_LIPOPROTEIN"/>
    <property type="match status" value="1"/>
</dbReference>
<evidence type="ECO:0000256" key="1">
    <source>
        <dbReference type="SAM" id="SignalP"/>
    </source>
</evidence>
<proteinExistence type="predicted"/>
<dbReference type="SUPFAM" id="SSF63446">
    <property type="entry name" value="Type I dockerin domain"/>
    <property type="match status" value="2"/>
</dbReference>
<dbReference type="Gene3D" id="1.10.1330.10">
    <property type="entry name" value="Dockerin domain"/>
    <property type="match status" value="2"/>
</dbReference>
<dbReference type="InterPro" id="IPR038765">
    <property type="entry name" value="Papain-like_cys_pep_sf"/>
</dbReference>
<dbReference type="Gene3D" id="2.80.10.50">
    <property type="match status" value="2"/>
</dbReference>
<dbReference type="SUPFAM" id="SSF50370">
    <property type="entry name" value="Ricin B-like lectins"/>
    <property type="match status" value="1"/>
</dbReference>
<dbReference type="RefSeq" id="WP_015524146.1">
    <property type="nucleotide sequence ID" value="NZ_JBBMEZ010000019.1"/>
</dbReference>
<dbReference type="InterPro" id="IPR007921">
    <property type="entry name" value="CHAP_dom"/>
</dbReference>
<dbReference type="Gene3D" id="3.90.1720.10">
    <property type="entry name" value="endopeptidase domain like (from Nostoc punctiforme)"/>
    <property type="match status" value="1"/>
</dbReference>
<evidence type="ECO:0000259" key="3">
    <source>
        <dbReference type="PROSITE" id="PS51766"/>
    </source>
</evidence>
<feature type="domain" description="Peptidase C51" evidence="2">
    <location>
        <begin position="34"/>
        <end position="165"/>
    </location>
</feature>
<dbReference type="Pfam" id="PF00404">
    <property type="entry name" value="Dockerin_1"/>
    <property type="match status" value="2"/>
</dbReference>
<dbReference type="EMBL" id="JBBMEZ010000019">
    <property type="protein sequence ID" value="MEQ2470190.1"/>
    <property type="molecule type" value="Genomic_DNA"/>
</dbReference>
<feature type="chain" id="PRO_5046435666" evidence="1">
    <location>
        <begin position="30"/>
        <end position="719"/>
    </location>
</feature>
<feature type="signal peptide" evidence="1">
    <location>
        <begin position="1"/>
        <end position="29"/>
    </location>
</feature>
<dbReference type="CDD" id="cd14256">
    <property type="entry name" value="Dockerin_I"/>
    <property type="match status" value="2"/>
</dbReference>
<dbReference type="Pfam" id="PF14200">
    <property type="entry name" value="RicinB_lectin_2"/>
    <property type="match status" value="1"/>
</dbReference>
<evidence type="ECO:0000313" key="5">
    <source>
        <dbReference type="Proteomes" id="UP001490816"/>
    </source>
</evidence>
<keyword evidence="1" id="KW-0732">Signal</keyword>
<dbReference type="Pfam" id="PF05257">
    <property type="entry name" value="CHAP"/>
    <property type="match status" value="1"/>
</dbReference>